<dbReference type="Proteomes" id="UP000054064">
    <property type="component" value="Unassembled WGS sequence"/>
</dbReference>
<name>A0A091H0P7_BUCRH</name>
<evidence type="ECO:0000313" key="1">
    <source>
        <dbReference type="EMBL" id="KFO89401.1"/>
    </source>
</evidence>
<keyword evidence="2" id="KW-1185">Reference proteome</keyword>
<dbReference type="EMBL" id="KL520296">
    <property type="protein sequence ID" value="KFO89401.1"/>
    <property type="molecule type" value="Genomic_DNA"/>
</dbReference>
<protein>
    <submittedName>
        <fullName evidence="1">Uncharacterized protein</fullName>
    </submittedName>
</protein>
<accession>A0A091H0P7</accession>
<evidence type="ECO:0000313" key="2">
    <source>
        <dbReference type="Proteomes" id="UP000054064"/>
    </source>
</evidence>
<sequence>DAGHRSLRGETGFDEGPWVEHAQKPVDYDLGTEFCISHLFALGRRRVKPVIGKIPCEDVQFTGNYPPWIPKIQLVLWRKKGLKLPGK</sequence>
<organism evidence="1 2">
    <name type="scientific">Buceros rhinoceros silvestris</name>
    <dbReference type="NCBI Taxonomy" id="175836"/>
    <lineage>
        <taxon>Eukaryota</taxon>
        <taxon>Metazoa</taxon>
        <taxon>Chordata</taxon>
        <taxon>Craniata</taxon>
        <taxon>Vertebrata</taxon>
        <taxon>Euteleostomi</taxon>
        <taxon>Archelosauria</taxon>
        <taxon>Archosauria</taxon>
        <taxon>Dinosauria</taxon>
        <taxon>Saurischia</taxon>
        <taxon>Theropoda</taxon>
        <taxon>Coelurosauria</taxon>
        <taxon>Aves</taxon>
        <taxon>Neognathae</taxon>
        <taxon>Neoaves</taxon>
        <taxon>Telluraves</taxon>
        <taxon>Coraciimorphae</taxon>
        <taxon>Bucerotiformes</taxon>
        <taxon>Bucerotidae</taxon>
        <taxon>Buceros</taxon>
    </lineage>
</organism>
<reference evidence="1 2" key="1">
    <citation type="submission" date="2014-04" db="EMBL/GenBank/DDBJ databases">
        <title>Genome evolution of avian class.</title>
        <authorList>
            <person name="Zhang G."/>
            <person name="Li C."/>
        </authorList>
    </citation>
    <scope>NUCLEOTIDE SEQUENCE [LARGE SCALE GENOMIC DNA]</scope>
    <source>
        <strain evidence="1">BGI_N320</strain>
    </source>
</reference>
<gene>
    <name evidence="1" type="ORF">N320_05712</name>
</gene>
<proteinExistence type="predicted"/>
<feature type="non-terminal residue" evidence="1">
    <location>
        <position position="1"/>
    </location>
</feature>
<dbReference type="AlphaFoldDB" id="A0A091H0P7"/>
<feature type="non-terminal residue" evidence="1">
    <location>
        <position position="87"/>
    </location>
</feature>